<organism evidence="1 2">
    <name type="scientific">Dioscorea alata</name>
    <name type="common">Purple yam</name>
    <dbReference type="NCBI Taxonomy" id="55571"/>
    <lineage>
        <taxon>Eukaryota</taxon>
        <taxon>Viridiplantae</taxon>
        <taxon>Streptophyta</taxon>
        <taxon>Embryophyta</taxon>
        <taxon>Tracheophyta</taxon>
        <taxon>Spermatophyta</taxon>
        <taxon>Magnoliopsida</taxon>
        <taxon>Liliopsida</taxon>
        <taxon>Dioscoreales</taxon>
        <taxon>Dioscoreaceae</taxon>
        <taxon>Dioscorea</taxon>
    </lineage>
</organism>
<evidence type="ECO:0000313" key="1">
    <source>
        <dbReference type="EMBL" id="KAH7657903.1"/>
    </source>
</evidence>
<feature type="non-terminal residue" evidence="1">
    <location>
        <position position="1"/>
    </location>
</feature>
<dbReference type="EMBL" id="CM037027">
    <property type="protein sequence ID" value="KAH7657903.1"/>
    <property type="molecule type" value="Genomic_DNA"/>
</dbReference>
<name>A0ACB7UC94_DIOAL</name>
<reference evidence="2" key="1">
    <citation type="journal article" date="2022" name="Nat. Commun.">
        <title>Chromosome evolution and the genetic basis of agronomically important traits in greater yam.</title>
        <authorList>
            <person name="Bredeson J.V."/>
            <person name="Lyons J.B."/>
            <person name="Oniyinde I.O."/>
            <person name="Okereke N.R."/>
            <person name="Kolade O."/>
            <person name="Nnabue I."/>
            <person name="Nwadili C.O."/>
            <person name="Hribova E."/>
            <person name="Parker M."/>
            <person name="Nwogha J."/>
            <person name="Shu S."/>
            <person name="Carlson J."/>
            <person name="Kariba R."/>
            <person name="Muthemba S."/>
            <person name="Knop K."/>
            <person name="Barton G.J."/>
            <person name="Sherwood A.V."/>
            <person name="Lopez-Montes A."/>
            <person name="Asiedu R."/>
            <person name="Jamnadass R."/>
            <person name="Muchugi A."/>
            <person name="Goodstein D."/>
            <person name="Egesi C.N."/>
            <person name="Featherston J."/>
            <person name="Asfaw A."/>
            <person name="Simpson G.G."/>
            <person name="Dolezel J."/>
            <person name="Hendre P.S."/>
            <person name="Van Deynze A."/>
            <person name="Kumar P.L."/>
            <person name="Obidiegwu J.E."/>
            <person name="Bhattacharjee R."/>
            <person name="Rokhsar D.S."/>
        </authorList>
    </citation>
    <scope>NUCLEOTIDE SEQUENCE [LARGE SCALE GENOMIC DNA]</scope>
    <source>
        <strain evidence="2">cv. TDa95/00328</strain>
    </source>
</reference>
<proteinExistence type="predicted"/>
<protein>
    <submittedName>
        <fullName evidence="1">Uncharacterized protein</fullName>
    </submittedName>
</protein>
<keyword evidence="2" id="KW-1185">Reference proteome</keyword>
<evidence type="ECO:0000313" key="2">
    <source>
        <dbReference type="Proteomes" id="UP000827976"/>
    </source>
</evidence>
<comment type="caution">
    <text evidence="1">The sequence shown here is derived from an EMBL/GenBank/DDBJ whole genome shotgun (WGS) entry which is preliminary data.</text>
</comment>
<feature type="non-terminal residue" evidence="1">
    <location>
        <position position="357"/>
    </location>
</feature>
<gene>
    <name evidence="1" type="ORF">IHE45_17G050800</name>
</gene>
<sequence>RVEAELKDIGLKINYHEKHLEFLNAQMRTTSESILDLHVKLGNYNKSHVHEEASRNEPEIITVKHTIGQIFRQGNTAPGIICKLKLFNVLQASKLPWIKDVVGVVATLGRVKDDNLSRLLSEYLGLETMLAVVCKTHEGIRALEKYDSDPSLHYLGASIGIQIDPRFLTISLENLRSRSKFLANDPQKRLDLLKPILLDGKCPQGFLGYAVNMIDLDHNHLSFLTSNGHGLRETLFYLLFFRLQVYKSRAEMECAMPFIIDGAISLDGGIIRSNGQFYLGCRKDDIIRFPTSSLKENVTMEVLESHAQLELLKWNQEKLSKDIRREEVLLKQVKDSFHSKREELKKILDDAHQSILK</sequence>
<accession>A0ACB7UC94</accession>
<dbReference type="Proteomes" id="UP000827976">
    <property type="component" value="Chromosome 17"/>
</dbReference>